<dbReference type="AlphaFoldDB" id="A0A2P8D5Y0"/>
<feature type="transmembrane region" description="Helical" evidence="1">
    <location>
        <begin position="230"/>
        <end position="248"/>
    </location>
</feature>
<evidence type="ECO:0000313" key="3">
    <source>
        <dbReference type="Proteomes" id="UP000240572"/>
    </source>
</evidence>
<keyword evidence="1" id="KW-1133">Transmembrane helix</keyword>
<dbReference type="Proteomes" id="UP000240572">
    <property type="component" value="Unassembled WGS sequence"/>
</dbReference>
<feature type="transmembrane region" description="Helical" evidence="1">
    <location>
        <begin position="116"/>
        <end position="137"/>
    </location>
</feature>
<reference evidence="2 3" key="1">
    <citation type="submission" date="2018-03" db="EMBL/GenBank/DDBJ databases">
        <title>Genomic Encyclopedia of Type Strains, Phase III (KMG-III): the genomes of soil and plant-associated and newly described type strains.</title>
        <authorList>
            <person name="Whitman W."/>
        </authorList>
    </citation>
    <scope>NUCLEOTIDE SEQUENCE [LARGE SCALE GENOMIC DNA]</scope>
    <source>
        <strain evidence="2 3">CGMCC 1.12700</strain>
    </source>
</reference>
<organism evidence="2 3">
    <name type="scientific">Taibaiella chishuiensis</name>
    <dbReference type="NCBI Taxonomy" id="1434707"/>
    <lineage>
        <taxon>Bacteria</taxon>
        <taxon>Pseudomonadati</taxon>
        <taxon>Bacteroidota</taxon>
        <taxon>Chitinophagia</taxon>
        <taxon>Chitinophagales</taxon>
        <taxon>Chitinophagaceae</taxon>
        <taxon>Taibaiella</taxon>
    </lineage>
</organism>
<keyword evidence="1" id="KW-0472">Membrane</keyword>
<feature type="transmembrane region" description="Helical" evidence="1">
    <location>
        <begin position="495"/>
        <end position="513"/>
    </location>
</feature>
<feature type="transmembrane region" description="Helical" evidence="1">
    <location>
        <begin position="48"/>
        <end position="66"/>
    </location>
</feature>
<sequence>MAHPKNHKEAVQQQKEAKVVPSPRIVAQQAVAAPKFSDFIFKNKSNRLIFGVVLGVAALLLILFKYCLPMPDFSADSHGYVIAAAENLKVYYRPLGYSKFLKILHNIAESASLVVFVQYFLIVCSGLFLFFSIDYLYGFRKKGVKYTALVLMTLNPAYLVVGNQILADGTFAAFTVLWFATLIWIHKKAPWWALVAQVIFLYWCFEVRYNALYYPAISVLAFILAVKAKPVYRFVGILASLVIIANTVNRETKVTEEQTQAPVFSGFSGWMMANNALIIYKHAGVQASEFDDPDMQLLDKFTRQFIDSISPLGKQELKENKLAWPFMWDLGSPLKQYVFYYRQKYRRDYFTAWYQVSPLYYEYGKKIIMDHPGAYIRHFAIPNAYYFFWPLKVEMKQYMNYQNPPVVPKVTQKWFGFESEKITGRYPGVQVAIGNFDVPLHGLAMIGGILFPLLYLLRRTGQDSDKKSRIALFLLWTLLMALTMAFSIVAGPIVLRYQMGLFILCCGLPLWFLDQFLAGRKKTGGALPQGEAS</sequence>
<dbReference type="RefSeq" id="WP_106522805.1">
    <property type="nucleotide sequence ID" value="NZ_PYGD01000003.1"/>
</dbReference>
<feature type="transmembrane region" description="Helical" evidence="1">
    <location>
        <begin position="440"/>
        <end position="458"/>
    </location>
</feature>
<feature type="transmembrane region" description="Helical" evidence="1">
    <location>
        <begin position="470"/>
        <end position="489"/>
    </location>
</feature>
<accession>A0A2P8D5Y0</accession>
<keyword evidence="3" id="KW-1185">Reference proteome</keyword>
<keyword evidence="1" id="KW-0812">Transmembrane</keyword>
<protein>
    <recommendedName>
        <fullName evidence="4">Dolichyl-phosphate-mannose-protein mannosyltransferase</fullName>
    </recommendedName>
</protein>
<dbReference type="OrthoDB" id="636847at2"/>
<feature type="transmembrane region" description="Helical" evidence="1">
    <location>
        <begin position="191"/>
        <end position="209"/>
    </location>
</feature>
<dbReference type="EMBL" id="PYGD01000003">
    <property type="protein sequence ID" value="PSK92624.1"/>
    <property type="molecule type" value="Genomic_DNA"/>
</dbReference>
<evidence type="ECO:0000313" key="2">
    <source>
        <dbReference type="EMBL" id="PSK92624.1"/>
    </source>
</evidence>
<evidence type="ECO:0000256" key="1">
    <source>
        <dbReference type="SAM" id="Phobius"/>
    </source>
</evidence>
<comment type="caution">
    <text evidence="2">The sequence shown here is derived from an EMBL/GenBank/DDBJ whole genome shotgun (WGS) entry which is preliminary data.</text>
</comment>
<gene>
    <name evidence="2" type="ORF">B0I18_103201</name>
</gene>
<name>A0A2P8D5Y0_9BACT</name>
<proteinExistence type="predicted"/>
<evidence type="ECO:0008006" key="4">
    <source>
        <dbReference type="Google" id="ProtNLM"/>
    </source>
</evidence>